<keyword evidence="14" id="KW-1185">Reference proteome</keyword>
<name>A0AAV3R9Q2_LITER</name>
<comment type="similarity">
    <text evidence="2">Belongs to the CONSTANS family.</text>
</comment>
<accession>A0AAV3R9Q2</accession>
<evidence type="ECO:0000256" key="2">
    <source>
        <dbReference type="ARBA" id="ARBA00010024"/>
    </source>
</evidence>
<dbReference type="InterPro" id="IPR010402">
    <property type="entry name" value="CCT_domain"/>
</dbReference>
<dbReference type="EMBL" id="BAABME010007515">
    <property type="protein sequence ID" value="GAA0171072.1"/>
    <property type="molecule type" value="Genomic_DNA"/>
</dbReference>
<evidence type="ECO:0000256" key="10">
    <source>
        <dbReference type="SAM" id="MobiDB-lite"/>
    </source>
</evidence>
<dbReference type="PROSITE" id="PS50119">
    <property type="entry name" value="ZF_BBOX"/>
    <property type="match status" value="2"/>
</dbReference>
<feature type="compositionally biased region" description="Basic and acidic residues" evidence="10">
    <location>
        <begin position="222"/>
        <end position="233"/>
    </location>
</feature>
<protein>
    <submittedName>
        <fullName evidence="13">Uncharacterized protein</fullName>
    </submittedName>
</protein>
<evidence type="ECO:0000256" key="3">
    <source>
        <dbReference type="ARBA" id="ARBA00022723"/>
    </source>
</evidence>
<evidence type="ECO:0000313" key="14">
    <source>
        <dbReference type="Proteomes" id="UP001454036"/>
    </source>
</evidence>
<dbReference type="GO" id="GO:0006355">
    <property type="term" value="P:regulation of DNA-templated transcription"/>
    <property type="evidence" value="ECO:0007669"/>
    <property type="project" value="UniProtKB-ARBA"/>
</dbReference>
<gene>
    <name evidence="13" type="ORF">LIER_25192</name>
</gene>
<organism evidence="13 14">
    <name type="scientific">Lithospermum erythrorhizon</name>
    <name type="common">Purple gromwell</name>
    <name type="synonym">Lithospermum officinale var. erythrorhizon</name>
    <dbReference type="NCBI Taxonomy" id="34254"/>
    <lineage>
        <taxon>Eukaryota</taxon>
        <taxon>Viridiplantae</taxon>
        <taxon>Streptophyta</taxon>
        <taxon>Embryophyta</taxon>
        <taxon>Tracheophyta</taxon>
        <taxon>Spermatophyta</taxon>
        <taxon>Magnoliopsida</taxon>
        <taxon>eudicotyledons</taxon>
        <taxon>Gunneridae</taxon>
        <taxon>Pentapetalae</taxon>
        <taxon>asterids</taxon>
        <taxon>lamiids</taxon>
        <taxon>Boraginales</taxon>
        <taxon>Boraginaceae</taxon>
        <taxon>Boraginoideae</taxon>
        <taxon>Lithospermeae</taxon>
        <taxon>Lithospermum</taxon>
    </lineage>
</organism>
<feature type="compositionally biased region" description="Polar residues" evidence="10">
    <location>
        <begin position="373"/>
        <end position="401"/>
    </location>
</feature>
<dbReference type="Proteomes" id="UP001454036">
    <property type="component" value="Unassembled WGS sequence"/>
</dbReference>
<feature type="region of interest" description="Disordered" evidence="10">
    <location>
        <begin position="222"/>
        <end position="252"/>
    </location>
</feature>
<evidence type="ECO:0000256" key="8">
    <source>
        <dbReference type="PROSITE-ProRule" id="PRU00024"/>
    </source>
</evidence>
<evidence type="ECO:0000259" key="11">
    <source>
        <dbReference type="PROSITE" id="PS50119"/>
    </source>
</evidence>
<feature type="domain" description="B box-type" evidence="11">
    <location>
        <begin position="8"/>
        <end position="55"/>
    </location>
</feature>
<keyword evidence="6" id="KW-0862">Zinc</keyword>
<dbReference type="InterPro" id="IPR049808">
    <property type="entry name" value="CONSTANS-like_Bbox1"/>
</dbReference>
<keyword evidence="3" id="KW-0479">Metal-binding</keyword>
<feature type="domain" description="B box-type" evidence="11">
    <location>
        <begin position="51"/>
        <end position="98"/>
    </location>
</feature>
<evidence type="ECO:0000256" key="1">
    <source>
        <dbReference type="ARBA" id="ARBA00004123"/>
    </source>
</evidence>
<keyword evidence="7 9" id="KW-0539">Nucleus</keyword>
<feature type="region of interest" description="Disordered" evidence="10">
    <location>
        <begin position="367"/>
        <end position="401"/>
    </location>
</feature>
<evidence type="ECO:0000256" key="4">
    <source>
        <dbReference type="ARBA" id="ARBA00022737"/>
    </source>
</evidence>
<evidence type="ECO:0000313" key="13">
    <source>
        <dbReference type="EMBL" id="GAA0171072.1"/>
    </source>
</evidence>
<keyword evidence="5 8" id="KW-0863">Zinc-finger</keyword>
<dbReference type="InterPro" id="IPR000315">
    <property type="entry name" value="Znf_B-box"/>
</dbReference>
<evidence type="ECO:0000256" key="5">
    <source>
        <dbReference type="ARBA" id="ARBA00022771"/>
    </source>
</evidence>
<evidence type="ECO:0000256" key="6">
    <source>
        <dbReference type="ARBA" id="ARBA00022833"/>
    </source>
</evidence>
<proteinExistence type="inferred from homology"/>
<feature type="domain" description="CCT" evidence="12">
    <location>
        <begin position="441"/>
        <end position="483"/>
    </location>
</feature>
<evidence type="ECO:0000259" key="12">
    <source>
        <dbReference type="PROSITE" id="PS51017"/>
    </source>
</evidence>
<comment type="subcellular location">
    <subcellularLocation>
        <location evidence="1 9">Nucleus</location>
    </subcellularLocation>
</comment>
<dbReference type="CDD" id="cd19821">
    <property type="entry name" value="Bbox1_BBX-like"/>
    <property type="match status" value="1"/>
</dbReference>
<comment type="caution">
    <text evidence="13">The sequence shown here is derived from an EMBL/GenBank/DDBJ whole genome shotgun (WGS) entry which is preliminary data.</text>
</comment>
<dbReference type="PANTHER" id="PTHR31717">
    <property type="entry name" value="ZINC FINGER PROTEIN CONSTANS-LIKE 10"/>
    <property type="match status" value="1"/>
</dbReference>
<dbReference type="GO" id="GO:0008270">
    <property type="term" value="F:zinc ion binding"/>
    <property type="evidence" value="ECO:0007669"/>
    <property type="project" value="UniProtKB-KW"/>
</dbReference>
<dbReference type="Pfam" id="PF06203">
    <property type="entry name" value="CCT"/>
    <property type="match status" value="1"/>
</dbReference>
<dbReference type="PROSITE" id="PS51017">
    <property type="entry name" value="CCT"/>
    <property type="match status" value="1"/>
</dbReference>
<reference evidence="13 14" key="1">
    <citation type="submission" date="2024-01" db="EMBL/GenBank/DDBJ databases">
        <title>The complete chloroplast genome sequence of Lithospermum erythrorhizon: insights into the phylogenetic relationship among Boraginaceae species and the maternal lineages of purple gromwells.</title>
        <authorList>
            <person name="Okada T."/>
            <person name="Watanabe K."/>
        </authorList>
    </citation>
    <scope>NUCLEOTIDE SEQUENCE [LARGE SCALE GENOMIC DNA]</scope>
</reference>
<dbReference type="AlphaFoldDB" id="A0AAV3R9Q2"/>
<keyword evidence="4" id="KW-0677">Repeat</keyword>
<dbReference type="GO" id="GO:0005634">
    <property type="term" value="C:nucleus"/>
    <property type="evidence" value="ECO:0007669"/>
    <property type="project" value="UniProtKB-SubCell"/>
</dbReference>
<dbReference type="SMART" id="SM00336">
    <property type="entry name" value="BBOX"/>
    <property type="match status" value="1"/>
</dbReference>
<sequence length="489" mass="54586">MSPKNPISKRVPCDFCNEELAILYCRADLAKLCLLCDNLVHSANALSKKHIRSQICDDCNKEPVSIRCDLDNLVLCQDCDIDQHGTSDFKVEHFRTSVEGFSGVPSAIELASCWGLKFDQKKSKLSEGSQNCEISQNWNDNGFPDSWLWKDVSPSVLLQDLMVPNGNNKFDDNENNGDMFSSYNRWIIDSNYGEERISRCGKQKQVILKQLEVLLERDVGNGGDDFKGIDPETPRSGGGGGGSRSDGVNGVVNEPPSFEIQHQNAPFSSSVMMQNARRNVECKGSGKLIEGNMSWSSGCCNQGGAQIWDFNMGQLRGHDNNSQLEVGYAEGDMVYMMKSYGELLKETPFTTSRELEFTGASSFIDHENMAASDPNSNKPTATSESNNLQIGKSSSRSGFDQSKGFSGLKDIHFGDQTIVVKTEPMVTGVNKAHKELMTKNRDDAMARYREKRKTRRFEKHIRYESRKARADTRKRVKGRFVKAVNSPEV</sequence>
<dbReference type="PANTHER" id="PTHR31717:SF45">
    <property type="entry name" value="ZINC FINGER PROTEIN CONSTANS-LIKE 14-RELATED"/>
    <property type="match status" value="1"/>
</dbReference>
<evidence type="ECO:0000256" key="9">
    <source>
        <dbReference type="PROSITE-ProRule" id="PRU00357"/>
    </source>
</evidence>
<evidence type="ECO:0000256" key="7">
    <source>
        <dbReference type="ARBA" id="ARBA00023242"/>
    </source>
</evidence>